<evidence type="ECO:0000256" key="6">
    <source>
        <dbReference type="SAM" id="MobiDB-lite"/>
    </source>
</evidence>
<evidence type="ECO:0000256" key="3">
    <source>
        <dbReference type="ARBA" id="ARBA00023163"/>
    </source>
</evidence>
<feature type="compositionally biased region" description="Acidic residues" evidence="6">
    <location>
        <begin position="284"/>
        <end position="294"/>
    </location>
</feature>
<keyword evidence="8" id="KW-1185">Reference proteome</keyword>
<organism evidence="7 8">
    <name type="scientific">Sporidiobolus salmonicolor</name>
    <name type="common">Yeast-like fungus</name>
    <name type="synonym">Sporobolomyces salmonicolor</name>
    <dbReference type="NCBI Taxonomy" id="5005"/>
    <lineage>
        <taxon>Eukaryota</taxon>
        <taxon>Fungi</taxon>
        <taxon>Dikarya</taxon>
        <taxon>Basidiomycota</taxon>
        <taxon>Pucciniomycotina</taxon>
        <taxon>Microbotryomycetes</taxon>
        <taxon>Sporidiobolales</taxon>
        <taxon>Sporidiobolaceae</taxon>
        <taxon>Sporobolomyces</taxon>
    </lineage>
</organism>
<dbReference type="GO" id="GO:0003712">
    <property type="term" value="F:transcription coregulator activity"/>
    <property type="evidence" value="ECO:0007669"/>
    <property type="project" value="TreeGrafter"/>
</dbReference>
<feature type="compositionally biased region" description="Low complexity" evidence="6">
    <location>
        <begin position="320"/>
        <end position="330"/>
    </location>
</feature>
<dbReference type="PANTHER" id="PTHR11380">
    <property type="entry name" value="TRANSCRIPTION INITIATION FACTOR TFIID/SUPT3-RELATED"/>
    <property type="match status" value="1"/>
</dbReference>
<name>A0A0D6EI72_SPOSA</name>
<keyword evidence="2" id="KW-0805">Transcription regulation</keyword>
<gene>
    <name evidence="7" type="primary">SPOSA6832_01270</name>
</gene>
<protein>
    <submittedName>
        <fullName evidence="7">SPOSA6832_01270-mRNA-1:cds</fullName>
    </submittedName>
</protein>
<comment type="subcellular location">
    <subcellularLocation>
        <location evidence="1">Nucleus</location>
    </subcellularLocation>
</comment>
<dbReference type="CDD" id="cd22926">
    <property type="entry name" value="HFD_SPT3"/>
    <property type="match status" value="1"/>
</dbReference>
<dbReference type="Pfam" id="PF02269">
    <property type="entry name" value="TFIID-18kDa"/>
    <property type="match status" value="1"/>
</dbReference>
<dbReference type="Proteomes" id="UP000243876">
    <property type="component" value="Unassembled WGS sequence"/>
</dbReference>
<dbReference type="InterPro" id="IPR003195">
    <property type="entry name" value="TFIID_TAF13"/>
</dbReference>
<evidence type="ECO:0000256" key="1">
    <source>
        <dbReference type="ARBA" id="ARBA00004123"/>
    </source>
</evidence>
<feature type="compositionally biased region" description="Polar residues" evidence="6">
    <location>
        <begin position="367"/>
        <end position="381"/>
    </location>
</feature>
<dbReference type="SUPFAM" id="SSF47113">
    <property type="entry name" value="Histone-fold"/>
    <property type="match status" value="1"/>
</dbReference>
<feature type="region of interest" description="Disordered" evidence="6">
    <location>
        <begin position="257"/>
        <end position="381"/>
    </location>
</feature>
<dbReference type="OrthoDB" id="66982at2759"/>
<evidence type="ECO:0000256" key="5">
    <source>
        <dbReference type="ARBA" id="ARBA00061274"/>
    </source>
</evidence>
<dbReference type="GO" id="GO:0000124">
    <property type="term" value="C:SAGA complex"/>
    <property type="evidence" value="ECO:0007669"/>
    <property type="project" value="TreeGrafter"/>
</dbReference>
<dbReference type="GO" id="GO:0005634">
    <property type="term" value="C:nucleus"/>
    <property type="evidence" value="ECO:0007669"/>
    <property type="project" value="UniProtKB-SubCell"/>
</dbReference>
<dbReference type="EMBL" id="CENE01000004">
    <property type="protein sequence ID" value="CEQ39707.1"/>
    <property type="molecule type" value="Genomic_DNA"/>
</dbReference>
<feature type="compositionally biased region" description="Basic and acidic residues" evidence="6">
    <location>
        <begin position="257"/>
        <end position="282"/>
    </location>
</feature>
<dbReference type="Gene3D" id="1.10.20.10">
    <property type="entry name" value="Histone, subunit A"/>
    <property type="match status" value="1"/>
</dbReference>
<evidence type="ECO:0000313" key="8">
    <source>
        <dbReference type="Proteomes" id="UP000243876"/>
    </source>
</evidence>
<comment type="similarity">
    <text evidence="5">Belongs to the SPT3 family.</text>
</comment>
<keyword evidence="4" id="KW-0539">Nucleus</keyword>
<sequence length="428" mass="46654">MASASKAGYAAEISSMLYVFCGIKEPDEDTVQYIEDVVRSQMVETVIQARAQATRRGSRFISVEDVLFLVRHDRAKVNRLRTYLSWKDVRKKTKEKETEADDDIDGIEEPDKTLKVVKGVINLPWELADPWSEVLAGDDETEQDEVDAYEVNKQLLKVRSARPVGHPTLSTALTLAPGQQEADDLTAKMSKEEYELYASARQASFVYRKGKKFRDFLALPSILETAGGPTDEVMDVLGFLSYETVRALCAAGITNRREMEGRRKRREEAERRLREGKKRQSDGDGADGEAEGAEGESQGGKGAEKGQEATSPSKRAKQDSSSSLPSSSPPTAINPSSPRSPPSKPLAIPTSLFSAPVSEPTVPTPALPSTATFGALGSSTAPAEPPLHLEVQDVAQGFLAVQQGQASLKASGMRNWRGGLMRLSNRLV</sequence>
<accession>A0A0D6EI72</accession>
<keyword evidence="3" id="KW-0804">Transcription</keyword>
<dbReference type="InterPro" id="IPR009072">
    <property type="entry name" value="Histone-fold"/>
</dbReference>
<dbReference type="AlphaFoldDB" id="A0A0D6EI72"/>
<evidence type="ECO:0000313" key="7">
    <source>
        <dbReference type="EMBL" id="CEQ39707.1"/>
    </source>
</evidence>
<dbReference type="GO" id="GO:0046982">
    <property type="term" value="F:protein heterodimerization activity"/>
    <property type="evidence" value="ECO:0007669"/>
    <property type="project" value="InterPro"/>
</dbReference>
<reference evidence="8" key="1">
    <citation type="submission" date="2015-02" db="EMBL/GenBank/DDBJ databases">
        <authorList>
            <person name="Gon?alves P."/>
        </authorList>
    </citation>
    <scope>NUCLEOTIDE SEQUENCE [LARGE SCALE GENOMIC DNA]</scope>
</reference>
<dbReference type="PANTHER" id="PTHR11380:SF16">
    <property type="entry name" value="TRANSCRIPTION INITIATION PROTEIN SPT3 HOMOLOG"/>
    <property type="match status" value="1"/>
</dbReference>
<proteinExistence type="inferred from homology"/>
<dbReference type="GO" id="GO:0006366">
    <property type="term" value="P:transcription by RNA polymerase II"/>
    <property type="evidence" value="ECO:0007669"/>
    <property type="project" value="InterPro"/>
</dbReference>
<evidence type="ECO:0000256" key="2">
    <source>
        <dbReference type="ARBA" id="ARBA00023015"/>
    </source>
</evidence>
<evidence type="ECO:0000256" key="4">
    <source>
        <dbReference type="ARBA" id="ARBA00023242"/>
    </source>
</evidence>